<comment type="caution">
    <text evidence="5">The sequence shown here is derived from an EMBL/GenBank/DDBJ whole genome shotgun (WGS) entry which is preliminary data.</text>
</comment>
<dbReference type="Pfam" id="PF13549">
    <property type="entry name" value="ATP-grasp_5"/>
    <property type="match status" value="1"/>
</dbReference>
<dbReference type="Pfam" id="PF19045">
    <property type="entry name" value="Ligase_CoA_2"/>
    <property type="match status" value="1"/>
</dbReference>
<dbReference type="Pfam" id="PF13607">
    <property type="entry name" value="Succ_CoA_lig"/>
    <property type="match status" value="1"/>
</dbReference>
<accession>A0A7Y0Q2L4</accession>
<feature type="domain" description="ATP-grasp" evidence="4">
    <location>
        <begin position="538"/>
        <end position="751"/>
    </location>
</feature>
<evidence type="ECO:0000256" key="2">
    <source>
        <dbReference type="PROSITE-ProRule" id="PRU00409"/>
    </source>
</evidence>
<evidence type="ECO:0000313" key="6">
    <source>
        <dbReference type="Proteomes" id="UP000533476"/>
    </source>
</evidence>
<keyword evidence="5" id="KW-0436">Ligase</keyword>
<feature type="region of interest" description="Disordered" evidence="3">
    <location>
        <begin position="1"/>
        <end position="30"/>
    </location>
</feature>
<evidence type="ECO:0000256" key="3">
    <source>
        <dbReference type="SAM" id="MobiDB-lite"/>
    </source>
</evidence>
<keyword evidence="6" id="KW-1185">Reference proteome</keyword>
<feature type="compositionally biased region" description="Basic and acidic residues" evidence="3">
    <location>
        <begin position="8"/>
        <end position="20"/>
    </location>
</feature>
<evidence type="ECO:0000259" key="4">
    <source>
        <dbReference type="PROSITE" id="PS50975"/>
    </source>
</evidence>
<dbReference type="PANTHER" id="PTHR42793:SF4">
    <property type="entry name" value="BLL6376 PROTEIN"/>
    <property type="match status" value="1"/>
</dbReference>
<evidence type="ECO:0000256" key="1">
    <source>
        <dbReference type="ARBA" id="ARBA00060888"/>
    </source>
</evidence>
<protein>
    <submittedName>
        <fullName evidence="5">Acetate--CoA ligase family protein</fullName>
    </submittedName>
</protein>
<evidence type="ECO:0000313" key="5">
    <source>
        <dbReference type="EMBL" id="NMP23313.1"/>
    </source>
</evidence>
<dbReference type="Gene3D" id="3.40.50.261">
    <property type="entry name" value="Succinyl-CoA synthetase domains"/>
    <property type="match status" value="2"/>
</dbReference>
<dbReference type="AlphaFoldDB" id="A0A7Y0Q2L4"/>
<dbReference type="Gene3D" id="3.40.50.720">
    <property type="entry name" value="NAD(P)-binding Rossmann-like Domain"/>
    <property type="match status" value="1"/>
</dbReference>
<dbReference type="SMART" id="SM00881">
    <property type="entry name" value="CoA_binding"/>
    <property type="match status" value="1"/>
</dbReference>
<dbReference type="InterPro" id="IPR032875">
    <property type="entry name" value="Succ_CoA_lig_flav_dom"/>
</dbReference>
<dbReference type="Proteomes" id="UP000533476">
    <property type="component" value="Unassembled WGS sequence"/>
</dbReference>
<keyword evidence="2" id="KW-0547">Nucleotide-binding</keyword>
<dbReference type="GO" id="GO:0046872">
    <property type="term" value="F:metal ion binding"/>
    <property type="evidence" value="ECO:0007669"/>
    <property type="project" value="InterPro"/>
</dbReference>
<dbReference type="SUPFAM" id="SSF56059">
    <property type="entry name" value="Glutathione synthetase ATP-binding domain-like"/>
    <property type="match status" value="1"/>
</dbReference>
<name>A0A7Y0Q2L4_9FIRM</name>
<organism evidence="5 6">
    <name type="scientific">Sulfobacillus harzensis</name>
    <dbReference type="NCBI Taxonomy" id="2729629"/>
    <lineage>
        <taxon>Bacteria</taxon>
        <taxon>Bacillati</taxon>
        <taxon>Bacillota</taxon>
        <taxon>Clostridia</taxon>
        <taxon>Eubacteriales</taxon>
        <taxon>Clostridiales Family XVII. Incertae Sedis</taxon>
        <taxon>Sulfobacillus</taxon>
    </lineage>
</organism>
<dbReference type="InterPro" id="IPR013815">
    <property type="entry name" value="ATP_grasp_subdomain_1"/>
</dbReference>
<dbReference type="PANTHER" id="PTHR42793">
    <property type="entry name" value="COA BINDING DOMAIN CONTAINING PROTEIN"/>
    <property type="match status" value="1"/>
</dbReference>
<dbReference type="InterPro" id="IPR003781">
    <property type="entry name" value="CoA-bd"/>
</dbReference>
<comment type="similarity">
    <text evidence="1">In the N-terminal section; belongs to the acetate CoA ligase alpha subunit family.</text>
</comment>
<dbReference type="GO" id="GO:0043758">
    <property type="term" value="F:acetate-CoA ligase (ADP-forming) activity"/>
    <property type="evidence" value="ECO:0007669"/>
    <property type="project" value="InterPro"/>
</dbReference>
<dbReference type="GO" id="GO:0005524">
    <property type="term" value="F:ATP binding"/>
    <property type="evidence" value="ECO:0007669"/>
    <property type="project" value="UniProtKB-UniRule"/>
</dbReference>
<keyword evidence="2" id="KW-0067">ATP-binding</keyword>
<sequence length="752" mass="80002">MVAGGNDFRGHLGNSEKRDSGAGFGAAEGRPPVRGENVRLELASPARLTRLFRPRSVALVGATDNSRWSLNTYENLKQFGFLGPVYLIHPRNAVVHGARAYRSLADLPKRPDLIYVMVPTGAVAEVLEEAGRLGIGQAVVLTAGFSEMGPAGARLEAAILEVGLRYNMCVLGPNGNGFINAKDNIVPYGLLVMPPLRSGPVGIVLQSGALASTALAFARDHAIGISLLVSMGNEMMVSATDVMEYLIDDPATRVIALFLESIRDAKAFRRAAERAFRAGKPLVALKVGKSPVSQRTALAHTGALVGNDLVNAAAFRQLGVIRVDSLEDLLLTAGFMGTHPPLPGRRMGVITPSGGASDLIADRADEEGLQLPDFSPRVGERLRAILPPFATVHNPLDVTGYVVVDPGLTLRALGAVIDDPEFDFLLTFATLPPARSSAPERYQATMAALGELKAKADKPVLVATQTLSDISDAAADMAAASGIHVLGGIEHGLGVIGRAVWWSEQRRRALDAADMRPAPYQAPLPQDPAGTWGEWTSRQLLAQAGIPVAPAVLARSPHEARVMAERLGGPVVLKVASDDVLHKSDMGGVALNLPVSEVEAMAEEILIRTRRAVPSARLDGVLVQPMREGGQELLVSVSRDPAWGLVLTVALGGIWVEIFQDRALRVLPVTPAEIRAMVEELRGSRALKGGRGQPAANLERVAKVVSSVAELALGLGDRLDLLEINPLWIRGSEVEVLDALMVWRDPAQEEAQ</sequence>
<dbReference type="FunFam" id="3.30.1490.20:FF:000020">
    <property type="entry name" value="Protein lysine acetyltransferase"/>
    <property type="match status" value="1"/>
</dbReference>
<dbReference type="Gene3D" id="3.30.1490.20">
    <property type="entry name" value="ATP-grasp fold, A domain"/>
    <property type="match status" value="1"/>
</dbReference>
<dbReference type="InterPro" id="IPR011761">
    <property type="entry name" value="ATP-grasp"/>
</dbReference>
<dbReference type="PROSITE" id="PS50975">
    <property type="entry name" value="ATP_GRASP"/>
    <property type="match status" value="1"/>
</dbReference>
<dbReference type="Gene3D" id="3.30.470.20">
    <property type="entry name" value="ATP-grasp fold, B domain"/>
    <property type="match status" value="1"/>
</dbReference>
<dbReference type="InterPro" id="IPR016102">
    <property type="entry name" value="Succinyl-CoA_synth-like"/>
</dbReference>
<gene>
    <name evidence="5" type="ORF">HIJ39_13285</name>
</gene>
<dbReference type="EMBL" id="JABBVZ010000047">
    <property type="protein sequence ID" value="NMP23313.1"/>
    <property type="molecule type" value="Genomic_DNA"/>
</dbReference>
<dbReference type="Pfam" id="PF13380">
    <property type="entry name" value="CoA_binding_2"/>
    <property type="match status" value="1"/>
</dbReference>
<dbReference type="SUPFAM" id="SSF51735">
    <property type="entry name" value="NAD(P)-binding Rossmann-fold domains"/>
    <property type="match status" value="1"/>
</dbReference>
<dbReference type="InterPro" id="IPR043938">
    <property type="entry name" value="Ligase_CoA_dom"/>
</dbReference>
<reference evidence="5 6" key="1">
    <citation type="submission" date="2020-04" db="EMBL/GenBank/DDBJ databases">
        <authorList>
            <person name="Zhang R."/>
            <person name="Schippers A."/>
        </authorList>
    </citation>
    <scope>NUCLEOTIDE SEQUENCE [LARGE SCALE GENOMIC DNA]</scope>
    <source>
        <strain evidence="5 6">DSM 109850</strain>
    </source>
</reference>
<dbReference type="SUPFAM" id="SSF52210">
    <property type="entry name" value="Succinyl-CoA synthetase domains"/>
    <property type="match status" value="2"/>
</dbReference>
<proteinExistence type="inferred from homology"/>
<dbReference type="InterPro" id="IPR036291">
    <property type="entry name" value="NAD(P)-bd_dom_sf"/>
</dbReference>